<dbReference type="InterPro" id="IPR001574">
    <property type="entry name" value="Ribosome_inactivat_prot"/>
</dbReference>
<comment type="similarity">
    <text evidence="2">Belongs to the ribosome-inactivating protein family. Type 1 RIP subfamily.</text>
</comment>
<dbReference type="InterPro" id="IPR016138">
    <property type="entry name" value="Ribosome_inactivat_prot_sub1"/>
</dbReference>
<dbReference type="GO" id="GO:0017148">
    <property type="term" value="P:negative regulation of translation"/>
    <property type="evidence" value="ECO:0007669"/>
    <property type="project" value="UniProtKB-KW"/>
</dbReference>
<dbReference type="SUPFAM" id="SSF56371">
    <property type="entry name" value="Ribosome inactivating proteins (RIP)"/>
    <property type="match status" value="1"/>
</dbReference>
<keyword evidence="5 8" id="KW-0378">Hydrolase</keyword>
<dbReference type="GO" id="GO:0090729">
    <property type="term" value="F:toxin activity"/>
    <property type="evidence" value="ECO:0007669"/>
    <property type="project" value="UniProtKB-KW"/>
</dbReference>
<dbReference type="EC" id="3.2.2.22" evidence="3 8"/>
<feature type="compositionally biased region" description="Basic and acidic residues" evidence="9">
    <location>
        <begin position="181"/>
        <end position="191"/>
    </location>
</feature>
<keyword evidence="4 8" id="KW-0800">Toxin</keyword>
<evidence type="ECO:0000256" key="9">
    <source>
        <dbReference type="SAM" id="MobiDB-lite"/>
    </source>
</evidence>
<dbReference type="PANTHER" id="PTHR33453:SF9">
    <property type="entry name" value="ALBUMIN B-32"/>
    <property type="match status" value="1"/>
</dbReference>
<name>A0AAV8CJF7_9POAL</name>
<dbReference type="InterPro" id="IPR036041">
    <property type="entry name" value="Ribosome-inact_prot_sf"/>
</dbReference>
<evidence type="ECO:0000256" key="2">
    <source>
        <dbReference type="ARBA" id="ARBA00008544"/>
    </source>
</evidence>
<dbReference type="Gene3D" id="3.40.420.10">
    <property type="entry name" value="Ricin (A subunit), domain 1"/>
    <property type="match status" value="1"/>
</dbReference>
<evidence type="ECO:0000256" key="7">
    <source>
        <dbReference type="ARBA" id="ARBA00023193"/>
    </source>
</evidence>
<evidence type="ECO:0000313" key="11">
    <source>
        <dbReference type="Proteomes" id="UP001140206"/>
    </source>
</evidence>
<evidence type="ECO:0000256" key="5">
    <source>
        <dbReference type="ARBA" id="ARBA00022801"/>
    </source>
</evidence>
<evidence type="ECO:0000256" key="4">
    <source>
        <dbReference type="ARBA" id="ARBA00022656"/>
    </source>
</evidence>
<sequence length="291" mass="32750">MAPKAKAPKKRSKVEKGTSSEVQLPSSNVPIQRFEFKVENKADYKKYIHLLWEQFIDPTRVQKGIPMLPVEKEPTGPADFLEVLLQTEESGVVLLLKRDNVYLVGFKAENSIEYYELRGKNSKSKIPSSIPSIWSGISENYLVLAPKLEQLLFNEGTIRNAINLLANFKPTIGGKNTGKADGTKQEGEKSASKGKGRASNEDHITQVKRAIAKLIVSICEAIRLQSVEDFVSEQLQNFDSKSLGSHNLHVDVRKWALWSRKILDSDALPTEENDEDFQRKMKLLKPCLEAQ</sequence>
<dbReference type="EMBL" id="JAMFTS010000005">
    <property type="protein sequence ID" value="KAJ4754367.1"/>
    <property type="molecule type" value="Genomic_DNA"/>
</dbReference>
<organism evidence="10 11">
    <name type="scientific">Rhynchospora pubera</name>
    <dbReference type="NCBI Taxonomy" id="906938"/>
    <lineage>
        <taxon>Eukaryota</taxon>
        <taxon>Viridiplantae</taxon>
        <taxon>Streptophyta</taxon>
        <taxon>Embryophyta</taxon>
        <taxon>Tracheophyta</taxon>
        <taxon>Spermatophyta</taxon>
        <taxon>Magnoliopsida</taxon>
        <taxon>Liliopsida</taxon>
        <taxon>Poales</taxon>
        <taxon>Cyperaceae</taxon>
        <taxon>Cyperoideae</taxon>
        <taxon>Rhynchosporeae</taxon>
        <taxon>Rhynchospora</taxon>
    </lineage>
</organism>
<dbReference type="PANTHER" id="PTHR33453">
    <property type="match status" value="1"/>
</dbReference>
<feature type="compositionally biased region" description="Basic residues" evidence="9">
    <location>
        <begin position="1"/>
        <end position="13"/>
    </location>
</feature>
<reference evidence="10" key="1">
    <citation type="submission" date="2022-08" db="EMBL/GenBank/DDBJ databases">
        <authorList>
            <person name="Marques A."/>
        </authorList>
    </citation>
    <scope>NUCLEOTIDE SEQUENCE</scope>
    <source>
        <strain evidence="10">RhyPub2mFocal</strain>
        <tissue evidence="10">Leaves</tissue>
    </source>
</reference>
<keyword evidence="6 8" id="KW-0611">Plant defense</keyword>
<dbReference type="GO" id="GO:0006952">
    <property type="term" value="P:defense response"/>
    <property type="evidence" value="ECO:0007669"/>
    <property type="project" value="UniProtKB-KW"/>
</dbReference>
<feature type="region of interest" description="Disordered" evidence="9">
    <location>
        <begin position="1"/>
        <end position="23"/>
    </location>
</feature>
<proteinExistence type="inferred from homology"/>
<dbReference type="Proteomes" id="UP001140206">
    <property type="component" value="Chromosome 5"/>
</dbReference>
<keyword evidence="7 8" id="KW-0652">Protein synthesis inhibitor</keyword>
<comment type="catalytic activity">
    <reaction evidence="1 8">
        <text>Endohydrolysis of the N-glycosidic bond at one specific adenosine on the 28S rRNA.</text>
        <dbReference type="EC" id="3.2.2.22"/>
    </reaction>
</comment>
<dbReference type="GO" id="GO:0030598">
    <property type="term" value="F:rRNA N-glycosylase activity"/>
    <property type="evidence" value="ECO:0007669"/>
    <property type="project" value="UniProtKB-EC"/>
</dbReference>
<keyword evidence="11" id="KW-1185">Reference proteome</keyword>
<evidence type="ECO:0000256" key="1">
    <source>
        <dbReference type="ARBA" id="ARBA00000237"/>
    </source>
</evidence>
<comment type="caution">
    <text evidence="10">The sequence shown here is derived from an EMBL/GenBank/DDBJ whole genome shotgun (WGS) entry which is preliminary data.</text>
</comment>
<dbReference type="Pfam" id="PF00161">
    <property type="entry name" value="RIP"/>
    <property type="match status" value="1"/>
</dbReference>
<protein>
    <recommendedName>
        <fullName evidence="3 8">rRNA N-glycosylase</fullName>
        <ecNumber evidence="3 8">3.2.2.22</ecNumber>
    </recommendedName>
</protein>
<evidence type="ECO:0000256" key="3">
    <source>
        <dbReference type="ARBA" id="ARBA00012001"/>
    </source>
</evidence>
<dbReference type="AlphaFoldDB" id="A0AAV8CJF7"/>
<accession>A0AAV8CJF7</accession>
<evidence type="ECO:0000256" key="6">
    <source>
        <dbReference type="ARBA" id="ARBA00022821"/>
    </source>
</evidence>
<evidence type="ECO:0000313" key="10">
    <source>
        <dbReference type="EMBL" id="KAJ4754367.1"/>
    </source>
</evidence>
<gene>
    <name evidence="10" type="ORF">LUZ62_088772</name>
</gene>
<evidence type="ECO:0000256" key="8">
    <source>
        <dbReference type="RuleBase" id="RU004915"/>
    </source>
</evidence>
<feature type="region of interest" description="Disordered" evidence="9">
    <location>
        <begin position="175"/>
        <end position="202"/>
    </location>
</feature>